<evidence type="ECO:0000313" key="3">
    <source>
        <dbReference type="EMBL" id="MDE4165030.1"/>
    </source>
</evidence>
<proteinExistence type="predicted"/>
<organism evidence="3 4">
    <name type="scientific">Phaeobacter gallaeciensis</name>
    <dbReference type="NCBI Taxonomy" id="60890"/>
    <lineage>
        <taxon>Bacteria</taxon>
        <taxon>Pseudomonadati</taxon>
        <taxon>Pseudomonadota</taxon>
        <taxon>Alphaproteobacteria</taxon>
        <taxon>Rhodobacterales</taxon>
        <taxon>Roseobacteraceae</taxon>
        <taxon>Phaeobacter</taxon>
    </lineage>
</organism>
<feature type="transmembrane region" description="Helical" evidence="1">
    <location>
        <begin position="24"/>
        <end position="44"/>
    </location>
</feature>
<dbReference type="InterPro" id="IPR001763">
    <property type="entry name" value="Rhodanese-like_dom"/>
</dbReference>
<dbReference type="CDD" id="cd00158">
    <property type="entry name" value="RHOD"/>
    <property type="match status" value="1"/>
</dbReference>
<keyword evidence="1" id="KW-0812">Transmembrane</keyword>
<evidence type="ECO:0000256" key="1">
    <source>
        <dbReference type="SAM" id="Phobius"/>
    </source>
</evidence>
<reference evidence="3 4" key="1">
    <citation type="submission" date="2023-02" db="EMBL/GenBank/DDBJ databases">
        <title>Population genomics of bacteria associated with diatom.</title>
        <authorList>
            <person name="Xie J."/>
            <person name="Wang H."/>
        </authorList>
    </citation>
    <scope>NUCLEOTIDE SEQUENCE [LARGE SCALE GENOMIC DNA]</scope>
    <source>
        <strain evidence="3 4">PT47_8</strain>
    </source>
</reference>
<evidence type="ECO:0000259" key="2">
    <source>
        <dbReference type="PROSITE" id="PS50206"/>
    </source>
</evidence>
<sequence length="168" mass="17720">MQDPISAETQEASGRPVTMSRRKLLSSAGILLGAAAVGAVAWRYRPAPDHDRPRLSVAEAFSAAGAGAITLVDIRTPREWRSTGVPVGSVQIDMRRDDFTEALSRALGGNRAAPVALICARGVRSARMVRRMAEAGFSQIMDVPEGMLGSGAGPGWIAGNLPVARWQG</sequence>
<dbReference type="PROSITE" id="PS50206">
    <property type="entry name" value="RHODANESE_3"/>
    <property type="match status" value="1"/>
</dbReference>
<dbReference type="SUPFAM" id="SSF52821">
    <property type="entry name" value="Rhodanese/Cell cycle control phosphatase"/>
    <property type="match status" value="1"/>
</dbReference>
<evidence type="ECO:0000313" key="4">
    <source>
        <dbReference type="Proteomes" id="UP001218364"/>
    </source>
</evidence>
<comment type="caution">
    <text evidence="3">The sequence shown here is derived from an EMBL/GenBank/DDBJ whole genome shotgun (WGS) entry which is preliminary data.</text>
</comment>
<dbReference type="Gene3D" id="3.40.250.10">
    <property type="entry name" value="Rhodanese-like domain"/>
    <property type="match status" value="1"/>
</dbReference>
<dbReference type="PROSITE" id="PS51318">
    <property type="entry name" value="TAT"/>
    <property type="match status" value="1"/>
</dbReference>
<protein>
    <submittedName>
        <fullName evidence="3">Rhodanese-like domain-containing protein</fullName>
    </submittedName>
</protein>
<dbReference type="InterPro" id="IPR006311">
    <property type="entry name" value="TAT_signal"/>
</dbReference>
<name>A0ABD4X6K9_9RHOB</name>
<gene>
    <name evidence="3" type="ORF">PXK24_04955</name>
</gene>
<dbReference type="InterPro" id="IPR036873">
    <property type="entry name" value="Rhodanese-like_dom_sf"/>
</dbReference>
<dbReference type="EMBL" id="JARCJK010000001">
    <property type="protein sequence ID" value="MDE4165030.1"/>
    <property type="molecule type" value="Genomic_DNA"/>
</dbReference>
<feature type="domain" description="Rhodanese" evidence="2">
    <location>
        <begin position="65"/>
        <end position="165"/>
    </location>
</feature>
<dbReference type="Proteomes" id="UP001218364">
    <property type="component" value="Unassembled WGS sequence"/>
</dbReference>
<dbReference type="RefSeq" id="WP_274839077.1">
    <property type="nucleotide sequence ID" value="NZ_JARCIZ010000015.1"/>
</dbReference>
<dbReference type="Pfam" id="PF00581">
    <property type="entry name" value="Rhodanese"/>
    <property type="match status" value="1"/>
</dbReference>
<keyword evidence="1" id="KW-1133">Transmembrane helix</keyword>
<keyword evidence="1" id="KW-0472">Membrane</keyword>
<accession>A0ABD4X6K9</accession>
<dbReference type="AlphaFoldDB" id="A0ABD4X6K9"/>
<dbReference type="SMART" id="SM00450">
    <property type="entry name" value="RHOD"/>
    <property type="match status" value="1"/>
</dbReference>